<feature type="compositionally biased region" description="Low complexity" evidence="17">
    <location>
        <begin position="1502"/>
        <end position="1512"/>
    </location>
</feature>
<keyword evidence="12" id="KW-0539">Nucleus</keyword>
<organism evidence="19 20">
    <name type="scientific">Oncorhynchus tshawytscha</name>
    <name type="common">Chinook salmon</name>
    <name type="synonym">Salmo tshawytscha</name>
    <dbReference type="NCBI Taxonomy" id="74940"/>
    <lineage>
        <taxon>Eukaryota</taxon>
        <taxon>Metazoa</taxon>
        <taxon>Chordata</taxon>
        <taxon>Craniata</taxon>
        <taxon>Vertebrata</taxon>
        <taxon>Euteleostomi</taxon>
        <taxon>Actinopterygii</taxon>
        <taxon>Neopterygii</taxon>
        <taxon>Teleostei</taxon>
        <taxon>Protacanthopterygii</taxon>
        <taxon>Salmoniformes</taxon>
        <taxon>Salmonidae</taxon>
        <taxon>Salmoninae</taxon>
        <taxon>Oncorhynchus</taxon>
    </lineage>
</organism>
<dbReference type="GO" id="GO:0097539">
    <property type="term" value="C:ciliary transition fiber"/>
    <property type="evidence" value="ECO:0007669"/>
    <property type="project" value="TreeGrafter"/>
</dbReference>
<keyword evidence="6" id="KW-0227">DNA damage</keyword>
<evidence type="ECO:0000256" key="15">
    <source>
        <dbReference type="ARBA" id="ARBA00061715"/>
    </source>
</evidence>
<protein>
    <recommendedName>
        <fullName evidence="16">Centrosomal protein of 164 kDa</fullName>
    </recommendedName>
</protein>
<feature type="compositionally biased region" description="Basic and acidic residues" evidence="17">
    <location>
        <begin position="548"/>
        <end position="557"/>
    </location>
</feature>
<evidence type="ECO:0000256" key="4">
    <source>
        <dbReference type="ARBA" id="ARBA00022553"/>
    </source>
</evidence>
<feature type="compositionally biased region" description="Basic and acidic residues" evidence="17">
    <location>
        <begin position="368"/>
        <end position="382"/>
    </location>
</feature>
<evidence type="ECO:0000259" key="18">
    <source>
        <dbReference type="PROSITE" id="PS50020"/>
    </source>
</evidence>
<dbReference type="GO" id="GO:0005813">
    <property type="term" value="C:centrosome"/>
    <property type="evidence" value="ECO:0007669"/>
    <property type="project" value="TreeGrafter"/>
</dbReference>
<feature type="region of interest" description="Disordered" evidence="17">
    <location>
        <begin position="1297"/>
        <end position="1316"/>
    </location>
</feature>
<evidence type="ECO:0000256" key="8">
    <source>
        <dbReference type="ARBA" id="ARBA00022794"/>
    </source>
</evidence>
<feature type="compositionally biased region" description="Basic and acidic residues" evidence="17">
    <location>
        <begin position="404"/>
        <end position="413"/>
    </location>
</feature>
<evidence type="ECO:0000256" key="16">
    <source>
        <dbReference type="ARBA" id="ARBA00067900"/>
    </source>
</evidence>
<evidence type="ECO:0000256" key="3">
    <source>
        <dbReference type="ARBA" id="ARBA00022490"/>
    </source>
</evidence>
<feature type="compositionally biased region" description="Acidic residues" evidence="17">
    <location>
        <begin position="333"/>
        <end position="343"/>
    </location>
</feature>
<reference evidence="19" key="2">
    <citation type="submission" date="2025-08" db="UniProtKB">
        <authorList>
            <consortium name="Ensembl"/>
        </authorList>
    </citation>
    <scope>IDENTIFICATION</scope>
</reference>
<comment type="subcellular location">
    <subcellularLocation>
        <location evidence="1">Cytoplasm</location>
        <location evidence="1">Cytoskeleton</location>
        <location evidence="1">Microtubule organizing center</location>
        <location evidence="1">Centrosome</location>
        <location evidence="1">Centriole</location>
    </subcellularLocation>
    <subcellularLocation>
        <location evidence="2">Nucleus</location>
    </subcellularLocation>
</comment>
<feature type="compositionally biased region" description="Basic and acidic residues" evidence="17">
    <location>
        <begin position="974"/>
        <end position="1027"/>
    </location>
</feature>
<dbReference type="GO" id="GO:0006281">
    <property type="term" value="P:DNA repair"/>
    <property type="evidence" value="ECO:0007669"/>
    <property type="project" value="UniProtKB-KW"/>
</dbReference>
<proteinExistence type="predicted"/>
<accession>A0AAZ3P8L7</accession>
<evidence type="ECO:0000256" key="5">
    <source>
        <dbReference type="ARBA" id="ARBA00022618"/>
    </source>
</evidence>
<keyword evidence="3" id="KW-0963">Cytoplasm</keyword>
<dbReference type="Pfam" id="PF00397">
    <property type="entry name" value="WW"/>
    <property type="match status" value="1"/>
</dbReference>
<reference evidence="20" key="1">
    <citation type="journal article" date="2018" name="PLoS ONE">
        <title>Chinook salmon (Oncorhynchus tshawytscha) genome and transcriptome.</title>
        <authorList>
            <person name="Christensen K.A."/>
            <person name="Leong J.S."/>
            <person name="Sakhrani D."/>
            <person name="Biagi C.A."/>
            <person name="Minkley D.R."/>
            <person name="Withler R.E."/>
            <person name="Rondeau E.B."/>
            <person name="Koop B.F."/>
            <person name="Devlin R.H."/>
        </authorList>
    </citation>
    <scope>NUCLEOTIDE SEQUENCE [LARGE SCALE GENOMIC DNA]</scope>
</reference>
<evidence type="ECO:0000313" key="20">
    <source>
        <dbReference type="Proteomes" id="UP000694402"/>
    </source>
</evidence>
<keyword evidence="20" id="KW-1185">Reference proteome</keyword>
<keyword evidence="5" id="KW-0132">Cell division</keyword>
<dbReference type="GO" id="GO:0005814">
    <property type="term" value="C:centriole"/>
    <property type="evidence" value="ECO:0007669"/>
    <property type="project" value="UniProtKB-SubCell"/>
</dbReference>
<dbReference type="Ensembl" id="ENSOTST00005149540.1">
    <property type="protein sequence ID" value="ENSOTSP00005112906.1"/>
    <property type="gene ID" value="ENSOTSG00005020705.2"/>
</dbReference>
<feature type="region of interest" description="Disordered" evidence="17">
    <location>
        <begin position="869"/>
        <end position="1069"/>
    </location>
</feature>
<feature type="region of interest" description="Disordered" evidence="17">
    <location>
        <begin position="1328"/>
        <end position="1387"/>
    </location>
</feature>
<feature type="region of interest" description="Disordered" evidence="17">
    <location>
        <begin position="1116"/>
        <end position="1177"/>
    </location>
</feature>
<feature type="compositionally biased region" description="Acidic residues" evidence="17">
    <location>
        <begin position="558"/>
        <end position="572"/>
    </location>
</feature>
<feature type="compositionally biased region" description="Polar residues" evidence="17">
    <location>
        <begin position="923"/>
        <end position="933"/>
    </location>
</feature>
<feature type="compositionally biased region" description="Basic and acidic residues" evidence="17">
    <location>
        <begin position="1407"/>
        <end position="1435"/>
    </location>
</feature>
<name>A0AAZ3P8L7_ONCTS</name>
<evidence type="ECO:0000256" key="13">
    <source>
        <dbReference type="ARBA" id="ARBA00023306"/>
    </source>
</evidence>
<feature type="compositionally biased region" description="Acidic residues" evidence="17">
    <location>
        <begin position="414"/>
        <end position="425"/>
    </location>
</feature>
<evidence type="ECO:0000256" key="1">
    <source>
        <dbReference type="ARBA" id="ARBA00004114"/>
    </source>
</evidence>
<feature type="region of interest" description="Disordered" evidence="17">
    <location>
        <begin position="547"/>
        <end position="709"/>
    </location>
</feature>
<dbReference type="GeneTree" id="ENSGT00950000183078"/>
<evidence type="ECO:0000256" key="12">
    <source>
        <dbReference type="ARBA" id="ARBA00023242"/>
    </source>
</evidence>
<keyword evidence="9" id="KW-0175">Coiled coil</keyword>
<dbReference type="CDD" id="cd00201">
    <property type="entry name" value="WW"/>
    <property type="match status" value="1"/>
</dbReference>
<evidence type="ECO:0000256" key="7">
    <source>
        <dbReference type="ARBA" id="ARBA00022776"/>
    </source>
</evidence>
<feature type="compositionally biased region" description="Acidic residues" evidence="17">
    <location>
        <begin position="686"/>
        <end position="700"/>
    </location>
</feature>
<feature type="compositionally biased region" description="Acidic residues" evidence="17">
    <location>
        <begin position="218"/>
        <end position="228"/>
    </location>
</feature>
<evidence type="ECO:0000256" key="2">
    <source>
        <dbReference type="ARBA" id="ARBA00004123"/>
    </source>
</evidence>
<keyword evidence="13" id="KW-0131">Cell cycle</keyword>
<feature type="compositionally biased region" description="Basic and acidic residues" evidence="17">
    <location>
        <begin position="1035"/>
        <end position="1069"/>
    </location>
</feature>
<gene>
    <name evidence="19" type="primary">CEP164</name>
</gene>
<evidence type="ECO:0000256" key="9">
    <source>
        <dbReference type="ARBA" id="ARBA00023054"/>
    </source>
</evidence>
<dbReference type="PROSITE" id="PS50020">
    <property type="entry name" value="WW_DOMAIN_2"/>
    <property type="match status" value="1"/>
</dbReference>
<feature type="compositionally biased region" description="Basic and acidic residues" evidence="17">
    <location>
        <begin position="632"/>
        <end position="642"/>
    </location>
</feature>
<evidence type="ECO:0000256" key="11">
    <source>
        <dbReference type="ARBA" id="ARBA00023212"/>
    </source>
</evidence>
<sequence>MTAAAALQIGDQLILEEDYDENYIPSEQEIHEYAREIGIDPNREPELLWLAREGIVAPLPPEWKPCQDVTGDVYYFNFSSGQSTWDHPCDEQYRSLVNQERERAGTQPHGPPITAAKKEKKKKKDKKEKKKKAKDQELLKPPGPLSLTLGPLQAPLGSLGSLAPLRGLDGLALRGSLSSSGGLEPLKTPLGGPLSSLGSSLLGGQQEERVAFSPPGFEDNEDNISEDEQPSRRGSARLLQNLHLDLDALGGGLQYEDSEASGVAPPEGKTEAELRDLALSGEHSPESPSQQDSLRGRHLLSTPPRGGSRDCSSAAGVCLPTPDPQPAKTRDSGEEEEDYEDGWGEDRESVAEEGGGEEENQREVGQASEKKRGEEGEGKDVEAEVSEEVECEGKLEEGEEESDEVIKRCVKSEDGEEEETGDVVEENVNTNEGEGGSDEMMERYLGEQGESDEVVERCVTNEELEVGHDKQVEDCNELVESRVKSEEEPKAEESDERDTKSEEAGEEKEGEQEEESDQVVERYMKEVEGGDEESEIVGERYFKRKHVERKEETVRDSIEEEDEAKGDEDSEEVVERWLKEEAEEGEREVVERCEEEVEDEETGEGESEVVERCVKSEEEVEDEEAGEGESEVVERCVKSVEEEGKEEGESEVLERSVKSEEVEEEVGEEEADEGESEVVERCVNSEEGEEGKDEPEELESEVVRERCVKSEEGEENDKVFARCSLSEKQAREGEESREVEGCFKRERKEMEGDRLEEDSDEVVENCIQTVQASPKPKTSASSEEVIERLEQQTVQAKSLGKKKKLADLKQSDNMEVYVGKKKNVPKQSPLPAEQSEASEHMEVASSSTEDLKSGFGSRLSEKVLDLKDLSPAVSPLLQDKVGIVKVSAEEEKERRKRAEAAERRLHGAGREDPVMEDRPPSQPSESQQTTGSSHCEPEPRPRAEGVSTSASLGVPGVQRPDTSRGRLVRSPNAHYKEEAPRQGEDSRWAQEEESEKERRETERKIEEEKERALRERQEKGRLLQEELSREEEEEERRLKEESKERVRSLRERLQSKGREEESRLSVESESRLLELREMARRERENQQCNIREEGEAMLRELRATLEAERERIEAQRKRDLERLREESEEKLHAEKRRLLGEREEQLSSLKQEGRSSASERWRELKSPRSPEQHLAEYQRELGDVLQEVREEVQRDHARKLGQLKDDHHRELSSIRESHLDQEAVQKEQLLCVLQEERDRLLAAHSAQLERLRTQLDSQLCKTRQTHTRKEAEIQELGDRMELRARELKSQETTLKTQAANLKKRRQQLGDEEDEIDRGIEALPGVMQERDGLREHLERVEGERDRARQEAERGREERTNAREELERMREERDKAREESRRIKEERDRLESKVELLQERCDRLGRRVSDLEQSEIKRPSTRLDRTEEERKKEKDCEAAPSAGQEKVLHVEHLKEPLSPISRDSESSLDDLHQYISSEGLSLQKARRFLERESGRLSERQAALQAAQAQSSSSQYPNTTSHAQATQEMYRNLQQVREASDVEELRVTVQRGISLLRRKEERLQQLESSVAEEVSHHHYYDDQGRLADDRKVTFDVTESDMSSVSNGHDGPGGEPTVPAKVQHLAESLQHISGQLNTVLGALGSLTQRQTPYQPLPLPLPLSQPRTPTSMPLSQLSMPLSGPSWAWAPHSTSTPLRDSEDLLNSRWAKLFPGAPIESIATSSLRTNALYSGYSPASEQARSLSSMQPKAVEMDGQRLQGLIDGNKRWLETRRKDPSVPLFTRYRTPPTMSGLVQLSLDDNNQIKVYHY</sequence>
<reference evidence="19" key="3">
    <citation type="submission" date="2025-09" db="UniProtKB">
        <authorList>
            <consortium name="Ensembl"/>
        </authorList>
    </citation>
    <scope>IDENTIFICATION</scope>
</reference>
<keyword evidence="11" id="KW-0206">Cytoskeleton</keyword>
<keyword evidence="10" id="KW-0234">DNA repair</keyword>
<feature type="region of interest" description="Disordered" evidence="17">
    <location>
        <begin position="1502"/>
        <end position="1521"/>
    </location>
</feature>
<comment type="function">
    <text evidence="14">Plays a role in microtubule organization and/or maintenance for the formation of primary cilia (PC), a microtubule-based structure that protrudes from the surface of epithelial cells. Plays a critical role in G2/M checkpoint and nuclear divisions. A key player in the DNA damage-activated ATR/ATM signaling cascade since it is required for the proper phosphorylation of H2AX, RPA, CHEK2 and CHEK1. Plays a critical role in chromosome segregation, acting as a mediator required for the maintenance of genomic stability through modulation of MDC1, RPA and CHEK1.</text>
</comment>
<feature type="compositionally biased region" description="Acidic residues" evidence="17">
    <location>
        <begin position="661"/>
        <end position="677"/>
    </location>
</feature>
<comment type="subunit">
    <text evidence="15">Interacts (via N-terminus) with ATRIP. Interacts with ATM, ATR and MDC1. Interacts with XPA (via N-terminus) upon UV irradiation. Interacts with CEP83, CCDC92, TTBK2, DVL3, NPHP3 and weakly with NPHP4. Interacts with DZIP1.</text>
</comment>
<dbReference type="GO" id="GO:0051301">
    <property type="term" value="P:cell division"/>
    <property type="evidence" value="ECO:0007669"/>
    <property type="project" value="UniProtKB-KW"/>
</dbReference>
<keyword evidence="4" id="KW-0597">Phosphoprotein</keyword>
<evidence type="ECO:0000256" key="10">
    <source>
        <dbReference type="ARBA" id="ARBA00023204"/>
    </source>
</evidence>
<feature type="compositionally biased region" description="Acidic residues" evidence="17">
    <location>
        <begin position="504"/>
        <end position="518"/>
    </location>
</feature>
<evidence type="ECO:0000256" key="6">
    <source>
        <dbReference type="ARBA" id="ARBA00022763"/>
    </source>
</evidence>
<dbReference type="PANTHER" id="PTHR18902">
    <property type="entry name" value="NUCLEAR MITOTIC APPARATUS PROTEIN 1-RELATED"/>
    <property type="match status" value="1"/>
</dbReference>
<feature type="compositionally biased region" description="Acidic residues" evidence="17">
    <location>
        <begin position="618"/>
        <end position="631"/>
    </location>
</feature>
<dbReference type="InterPro" id="IPR051841">
    <property type="entry name" value="MT-Golgi_org_protein"/>
</dbReference>
<feature type="domain" description="WW" evidence="18">
    <location>
        <begin position="57"/>
        <end position="90"/>
    </location>
</feature>
<feature type="region of interest" description="Disordered" evidence="17">
    <location>
        <begin position="461"/>
        <end position="519"/>
    </location>
</feature>
<dbReference type="PROSITE" id="PS01159">
    <property type="entry name" value="WW_DOMAIN_1"/>
    <property type="match status" value="1"/>
</dbReference>
<dbReference type="InterPro" id="IPR001202">
    <property type="entry name" value="WW_dom"/>
</dbReference>
<feature type="region of interest" description="Disordered" evidence="17">
    <location>
        <begin position="101"/>
        <end position="146"/>
    </location>
</feature>
<feature type="compositionally biased region" description="Low complexity" evidence="17">
    <location>
        <begin position="180"/>
        <end position="204"/>
    </location>
</feature>
<evidence type="ECO:0000256" key="14">
    <source>
        <dbReference type="ARBA" id="ARBA00056906"/>
    </source>
</evidence>
<feature type="region of interest" description="Disordered" evidence="17">
    <location>
        <begin position="253"/>
        <end position="439"/>
    </location>
</feature>
<dbReference type="GO" id="GO:0005634">
    <property type="term" value="C:nucleus"/>
    <property type="evidence" value="ECO:0007669"/>
    <property type="project" value="UniProtKB-SubCell"/>
</dbReference>
<keyword evidence="7" id="KW-0498">Mitosis</keyword>
<dbReference type="GO" id="GO:0060271">
    <property type="term" value="P:cilium assembly"/>
    <property type="evidence" value="ECO:0007669"/>
    <property type="project" value="TreeGrafter"/>
</dbReference>
<dbReference type="SMART" id="SM00456">
    <property type="entry name" value="WW"/>
    <property type="match status" value="1"/>
</dbReference>
<feature type="region of interest" description="Disordered" evidence="17">
    <location>
        <begin position="796"/>
        <end position="855"/>
    </location>
</feature>
<feature type="region of interest" description="Disordered" evidence="17">
    <location>
        <begin position="1407"/>
        <end position="1441"/>
    </location>
</feature>
<dbReference type="PANTHER" id="PTHR18902:SF27">
    <property type="entry name" value="CENTROSOMAL PROTEIN OF 164 KDA"/>
    <property type="match status" value="1"/>
</dbReference>
<dbReference type="FunFam" id="3.30.1470.10:FF:000001">
    <property type="entry name" value="Centrosomal protein of 164 kDa"/>
    <property type="match status" value="1"/>
</dbReference>
<feature type="compositionally biased region" description="Basic and acidic residues" evidence="17">
    <location>
        <begin position="461"/>
        <end position="503"/>
    </location>
</feature>
<feature type="compositionally biased region" description="Basic residues" evidence="17">
    <location>
        <begin position="118"/>
        <end position="133"/>
    </location>
</feature>
<keyword evidence="8" id="KW-0970">Cilium biogenesis/degradation</keyword>
<feature type="region of interest" description="Disordered" evidence="17">
    <location>
        <begin position="180"/>
        <end position="239"/>
    </location>
</feature>
<feature type="compositionally biased region" description="Acidic residues" evidence="17">
    <location>
        <begin position="593"/>
        <end position="608"/>
    </location>
</feature>
<evidence type="ECO:0000313" key="19">
    <source>
        <dbReference type="Ensembl" id="ENSOTSP00005112906.1"/>
    </source>
</evidence>
<dbReference type="Proteomes" id="UP000694402">
    <property type="component" value="Unassembled WGS sequence"/>
</dbReference>
<evidence type="ECO:0000256" key="17">
    <source>
        <dbReference type="SAM" id="MobiDB-lite"/>
    </source>
</evidence>
<feature type="compositionally biased region" description="Basic and acidic residues" evidence="17">
    <location>
        <begin position="887"/>
        <end position="919"/>
    </location>
</feature>